<reference evidence="1" key="2">
    <citation type="journal article" date="2015" name="Fish Shellfish Immunol.">
        <title>Early steps in the European eel (Anguilla anguilla)-Vibrio vulnificus interaction in the gills: Role of the RtxA13 toxin.</title>
        <authorList>
            <person name="Callol A."/>
            <person name="Pajuelo D."/>
            <person name="Ebbesson L."/>
            <person name="Teles M."/>
            <person name="MacKenzie S."/>
            <person name="Amaro C."/>
        </authorList>
    </citation>
    <scope>NUCLEOTIDE SEQUENCE</scope>
</reference>
<dbReference type="AlphaFoldDB" id="A0A0E9WKL9"/>
<proteinExistence type="predicted"/>
<sequence length="40" mass="4723">MDVLLEVIYTNIYIFLVEKYFWGLPAGMTDFRVALLNCSY</sequence>
<organism evidence="1">
    <name type="scientific">Anguilla anguilla</name>
    <name type="common">European freshwater eel</name>
    <name type="synonym">Muraena anguilla</name>
    <dbReference type="NCBI Taxonomy" id="7936"/>
    <lineage>
        <taxon>Eukaryota</taxon>
        <taxon>Metazoa</taxon>
        <taxon>Chordata</taxon>
        <taxon>Craniata</taxon>
        <taxon>Vertebrata</taxon>
        <taxon>Euteleostomi</taxon>
        <taxon>Actinopterygii</taxon>
        <taxon>Neopterygii</taxon>
        <taxon>Teleostei</taxon>
        <taxon>Anguilliformes</taxon>
        <taxon>Anguillidae</taxon>
        <taxon>Anguilla</taxon>
    </lineage>
</organism>
<reference evidence="1" key="1">
    <citation type="submission" date="2014-11" db="EMBL/GenBank/DDBJ databases">
        <authorList>
            <person name="Amaro Gonzalez C."/>
        </authorList>
    </citation>
    <scope>NUCLEOTIDE SEQUENCE</scope>
</reference>
<accession>A0A0E9WKL9</accession>
<dbReference type="EMBL" id="GBXM01018549">
    <property type="protein sequence ID" value="JAH90028.1"/>
    <property type="molecule type" value="Transcribed_RNA"/>
</dbReference>
<protein>
    <submittedName>
        <fullName evidence="1">Uncharacterized protein</fullName>
    </submittedName>
</protein>
<evidence type="ECO:0000313" key="1">
    <source>
        <dbReference type="EMBL" id="JAH90028.1"/>
    </source>
</evidence>
<name>A0A0E9WKL9_ANGAN</name>